<evidence type="ECO:0000313" key="3">
    <source>
        <dbReference type="Proteomes" id="UP000271241"/>
    </source>
</evidence>
<dbReference type="STRING" id="78915.A0A4V1IX47"/>
<dbReference type="OrthoDB" id="411211at2759"/>
<gene>
    <name evidence="2" type="ORF">THASP1DRAFT_28418</name>
</gene>
<dbReference type="GO" id="GO:0005802">
    <property type="term" value="C:trans-Golgi network"/>
    <property type="evidence" value="ECO:0007669"/>
    <property type="project" value="TreeGrafter"/>
</dbReference>
<comment type="similarity">
    <text evidence="1">Belongs to the PHAF1 family.</text>
</comment>
<proteinExistence type="inferred from homology"/>
<name>A0A4V1IX47_9FUNG</name>
<dbReference type="PANTHER" id="PTHR13465">
    <property type="entry name" value="UPF0183 PROTEIN"/>
    <property type="match status" value="1"/>
</dbReference>
<sequence length="395" mass="44317">MLASSSLRGVLEFAVLPGRSLGEIALGEAMNSVLKYVQEKNAVAGVEFKYNDEEPLSTDMVIRLPKNGLVFRFEPASQRLKSIEIFQFNHIRLSYQGHDFSSAKIIPTFLLMYKLFGPTYPGTFDATLKEYTLKYPGVSMVFPIPDQHVPLYTKEDMPLEFPDGTTPVLSRLYLYHGADNWRQAVPPPLPVGHAGGSGLPAEKLSNFTLTPHRGVTLHFANGDAVHVRIGTTDTQDLLTELGEPDAVWRKREDKLRIHAPGNADHASAESDTDDNPVDYFFNYFRYGFDVLLDGRTHRCLKLVLHTNFPGHYDFDRYRKCQFSIQTDEDSAKGSITADSKWSDIERVFGPAQGRQVILNRGSHHADPFGATAMRGYDGLIFEIMKNGHLATLTIY</sequence>
<dbReference type="AlphaFoldDB" id="A0A4V1IX47"/>
<dbReference type="EMBL" id="KZ992488">
    <property type="protein sequence ID" value="RKP09799.1"/>
    <property type="molecule type" value="Genomic_DNA"/>
</dbReference>
<dbReference type="Pfam" id="PF03676">
    <property type="entry name" value="PHAF1"/>
    <property type="match status" value="1"/>
</dbReference>
<dbReference type="GO" id="GO:0043001">
    <property type="term" value="P:Golgi to plasma membrane protein transport"/>
    <property type="evidence" value="ECO:0007669"/>
    <property type="project" value="TreeGrafter"/>
</dbReference>
<organism evidence="2 3">
    <name type="scientific">Thamnocephalis sphaerospora</name>
    <dbReference type="NCBI Taxonomy" id="78915"/>
    <lineage>
        <taxon>Eukaryota</taxon>
        <taxon>Fungi</taxon>
        <taxon>Fungi incertae sedis</taxon>
        <taxon>Zoopagomycota</taxon>
        <taxon>Zoopagomycotina</taxon>
        <taxon>Zoopagomycetes</taxon>
        <taxon>Zoopagales</taxon>
        <taxon>Sigmoideomycetaceae</taxon>
        <taxon>Thamnocephalis</taxon>
    </lineage>
</organism>
<dbReference type="InterPro" id="IPR039156">
    <property type="entry name" value="PHAF1/BROMI"/>
</dbReference>
<evidence type="ECO:0000256" key="1">
    <source>
        <dbReference type="ARBA" id="ARBA00024339"/>
    </source>
</evidence>
<dbReference type="Proteomes" id="UP000271241">
    <property type="component" value="Unassembled WGS sequence"/>
</dbReference>
<evidence type="ECO:0000313" key="2">
    <source>
        <dbReference type="EMBL" id="RKP09799.1"/>
    </source>
</evidence>
<protein>
    <submittedName>
        <fullName evidence="2">Uncharacterized protein</fullName>
    </submittedName>
</protein>
<accession>A0A4V1IX47</accession>
<keyword evidence="3" id="KW-1185">Reference proteome</keyword>
<dbReference type="PANTHER" id="PTHR13465:SF2">
    <property type="entry name" value="PHAGOSOME ASSEMBLY FACTOR 1"/>
    <property type="match status" value="1"/>
</dbReference>
<dbReference type="InterPro" id="IPR005373">
    <property type="entry name" value="PHAF1"/>
</dbReference>
<reference evidence="3" key="1">
    <citation type="journal article" date="2018" name="Nat. Microbiol.">
        <title>Leveraging single-cell genomics to expand the fungal tree of life.</title>
        <authorList>
            <person name="Ahrendt S.R."/>
            <person name="Quandt C.A."/>
            <person name="Ciobanu D."/>
            <person name="Clum A."/>
            <person name="Salamov A."/>
            <person name="Andreopoulos B."/>
            <person name="Cheng J.F."/>
            <person name="Woyke T."/>
            <person name="Pelin A."/>
            <person name="Henrissat B."/>
            <person name="Reynolds N.K."/>
            <person name="Benny G.L."/>
            <person name="Smith M.E."/>
            <person name="James T.Y."/>
            <person name="Grigoriev I.V."/>
        </authorList>
    </citation>
    <scope>NUCLEOTIDE SEQUENCE [LARGE SCALE GENOMIC DNA]</scope>
    <source>
        <strain evidence="3">RSA 1356</strain>
    </source>
</reference>